<reference evidence="3" key="1">
    <citation type="journal article" date="2019" name="Sci. Rep.">
        <title>Draft genome of Tanacetum cinerariifolium, the natural source of mosquito coil.</title>
        <authorList>
            <person name="Yamashiro T."/>
            <person name="Shiraishi A."/>
            <person name="Satake H."/>
            <person name="Nakayama K."/>
        </authorList>
    </citation>
    <scope>NUCLEOTIDE SEQUENCE</scope>
</reference>
<comment type="caution">
    <text evidence="3">The sequence shown here is derived from an EMBL/GenBank/DDBJ whole genome shotgun (WGS) entry which is preliminary data.</text>
</comment>
<protein>
    <submittedName>
        <fullName evidence="3">Carbohydrate-binding, CenC-like protein</fullName>
    </submittedName>
</protein>
<dbReference type="Pfam" id="PF02018">
    <property type="entry name" value="CBM_4_9"/>
    <property type="match status" value="1"/>
</dbReference>
<sequence length="162" mass="18746">MDHKGPVYCRNESKRLKIMKKKQGRISLWTIKESPFRNYIIRANCDKNADYGVNIITSSDFRDGTKGCHTWMDPSQIITNKFKLLFTYQVSAWVRLGSSGCGPQNVSVAIRVDDQWVNGGQVEINDGTWNEICGSFRIEKQVNKVMVYIQCPSPFYRNRLWI</sequence>
<dbReference type="GO" id="GO:0005975">
    <property type="term" value="P:carbohydrate metabolic process"/>
    <property type="evidence" value="ECO:0007669"/>
    <property type="project" value="InterPro"/>
</dbReference>
<dbReference type="EMBL" id="BKCJ010118586">
    <property type="protein sequence ID" value="GEX60791.1"/>
    <property type="molecule type" value="Genomic_DNA"/>
</dbReference>
<dbReference type="PANTHER" id="PTHR31490:SF62">
    <property type="entry name" value="ENDO-1,4-BETA-XYLANASE"/>
    <property type="match status" value="1"/>
</dbReference>
<proteinExistence type="predicted"/>
<dbReference type="Gene3D" id="2.60.120.260">
    <property type="entry name" value="Galactose-binding domain-like"/>
    <property type="match status" value="1"/>
</dbReference>
<feature type="domain" description="CBM-cenC" evidence="2">
    <location>
        <begin position="66"/>
        <end position="152"/>
    </location>
</feature>
<dbReference type="AlphaFoldDB" id="A0A699H5Z1"/>
<evidence type="ECO:0000259" key="2">
    <source>
        <dbReference type="Pfam" id="PF02018"/>
    </source>
</evidence>
<keyword evidence="1" id="KW-0378">Hydrolase</keyword>
<name>A0A699H5Z1_TANCI</name>
<evidence type="ECO:0000313" key="3">
    <source>
        <dbReference type="EMBL" id="GEX60791.1"/>
    </source>
</evidence>
<accession>A0A699H5Z1</accession>
<dbReference type="SUPFAM" id="SSF49785">
    <property type="entry name" value="Galactose-binding domain-like"/>
    <property type="match status" value="1"/>
</dbReference>
<dbReference type="InterPro" id="IPR044846">
    <property type="entry name" value="GH10"/>
</dbReference>
<gene>
    <name evidence="3" type="ORF">Tci_332766</name>
</gene>
<organism evidence="3">
    <name type="scientific">Tanacetum cinerariifolium</name>
    <name type="common">Dalmatian daisy</name>
    <name type="synonym">Chrysanthemum cinerariifolium</name>
    <dbReference type="NCBI Taxonomy" id="118510"/>
    <lineage>
        <taxon>Eukaryota</taxon>
        <taxon>Viridiplantae</taxon>
        <taxon>Streptophyta</taxon>
        <taxon>Embryophyta</taxon>
        <taxon>Tracheophyta</taxon>
        <taxon>Spermatophyta</taxon>
        <taxon>Magnoliopsida</taxon>
        <taxon>eudicotyledons</taxon>
        <taxon>Gunneridae</taxon>
        <taxon>Pentapetalae</taxon>
        <taxon>asterids</taxon>
        <taxon>campanulids</taxon>
        <taxon>Asterales</taxon>
        <taxon>Asteraceae</taxon>
        <taxon>Asteroideae</taxon>
        <taxon>Anthemideae</taxon>
        <taxon>Anthemidinae</taxon>
        <taxon>Tanacetum</taxon>
    </lineage>
</organism>
<evidence type="ECO:0000256" key="1">
    <source>
        <dbReference type="ARBA" id="ARBA00022801"/>
    </source>
</evidence>
<dbReference type="InterPro" id="IPR003305">
    <property type="entry name" value="CenC_carb-bd"/>
</dbReference>
<dbReference type="PANTHER" id="PTHR31490">
    <property type="entry name" value="GLYCOSYL HYDROLASE"/>
    <property type="match status" value="1"/>
</dbReference>
<dbReference type="GO" id="GO:0004553">
    <property type="term" value="F:hydrolase activity, hydrolyzing O-glycosyl compounds"/>
    <property type="evidence" value="ECO:0007669"/>
    <property type="project" value="InterPro"/>
</dbReference>
<dbReference type="InterPro" id="IPR008979">
    <property type="entry name" value="Galactose-bd-like_sf"/>
</dbReference>